<dbReference type="InParanoid" id="A0A2P5EG80"/>
<gene>
    <name evidence="12" type="ORF">TorRG33x02_197350</name>
</gene>
<evidence type="ECO:0000256" key="4">
    <source>
        <dbReference type="ARBA" id="ARBA00022692"/>
    </source>
</evidence>
<evidence type="ECO:0000256" key="9">
    <source>
        <dbReference type="PIRSR" id="PIRSR605150-2"/>
    </source>
</evidence>
<dbReference type="GO" id="GO:0071555">
    <property type="term" value="P:cell wall organization"/>
    <property type="evidence" value="ECO:0007669"/>
    <property type="project" value="UniProtKB-KW"/>
</dbReference>
<keyword evidence="2" id="KW-0328">Glycosyltransferase</keyword>
<dbReference type="GO" id="GO:0012505">
    <property type="term" value="C:endomembrane system"/>
    <property type="evidence" value="ECO:0007669"/>
    <property type="project" value="UniProtKB-SubCell"/>
</dbReference>
<dbReference type="Pfam" id="PF03552">
    <property type="entry name" value="Cellulose_synt"/>
    <property type="match status" value="2"/>
</dbReference>
<dbReference type="EMBL" id="JXTC01000161">
    <property type="protein sequence ID" value="PON84532.1"/>
    <property type="molecule type" value="Genomic_DNA"/>
</dbReference>
<feature type="transmembrane region" description="Helical" evidence="11">
    <location>
        <begin position="719"/>
        <end position="737"/>
    </location>
</feature>
<evidence type="ECO:0000256" key="10">
    <source>
        <dbReference type="PIRSR" id="PIRSR605150-3"/>
    </source>
</evidence>
<keyword evidence="6 11" id="KW-0472">Membrane</keyword>
<evidence type="ECO:0000256" key="2">
    <source>
        <dbReference type="ARBA" id="ARBA00022676"/>
    </source>
</evidence>
<organism evidence="12 13">
    <name type="scientific">Trema orientale</name>
    <name type="common">Charcoal tree</name>
    <name type="synonym">Celtis orientalis</name>
    <dbReference type="NCBI Taxonomy" id="63057"/>
    <lineage>
        <taxon>Eukaryota</taxon>
        <taxon>Viridiplantae</taxon>
        <taxon>Streptophyta</taxon>
        <taxon>Embryophyta</taxon>
        <taxon>Tracheophyta</taxon>
        <taxon>Spermatophyta</taxon>
        <taxon>Magnoliopsida</taxon>
        <taxon>eudicotyledons</taxon>
        <taxon>Gunneridae</taxon>
        <taxon>Pentapetalae</taxon>
        <taxon>rosids</taxon>
        <taxon>fabids</taxon>
        <taxon>Rosales</taxon>
        <taxon>Cannabaceae</taxon>
        <taxon>Trema</taxon>
    </lineage>
</organism>
<keyword evidence="13" id="KW-1185">Reference proteome</keyword>
<keyword evidence="4 11" id="KW-0812">Transmembrane</keyword>
<feature type="active site" evidence="8">
    <location>
        <position position="474"/>
    </location>
</feature>
<dbReference type="AlphaFoldDB" id="A0A2P5EG80"/>
<dbReference type="Gene3D" id="3.90.550.10">
    <property type="entry name" value="Spore Coat Polysaccharide Biosynthesis Protein SpsA, Chain A"/>
    <property type="match status" value="1"/>
</dbReference>
<dbReference type="InterPro" id="IPR005150">
    <property type="entry name" value="Cellulose_synth"/>
</dbReference>
<evidence type="ECO:0000256" key="3">
    <source>
        <dbReference type="ARBA" id="ARBA00022679"/>
    </source>
</evidence>
<evidence type="ECO:0000313" key="12">
    <source>
        <dbReference type="EMBL" id="PON84532.1"/>
    </source>
</evidence>
<comment type="caution">
    <text evidence="12">The sequence shown here is derived from an EMBL/GenBank/DDBJ whole genome shotgun (WGS) entry which is preliminary data.</text>
</comment>
<dbReference type="SUPFAM" id="SSF53448">
    <property type="entry name" value="Nucleotide-diphospho-sugar transferases"/>
    <property type="match status" value="1"/>
</dbReference>
<keyword evidence="3" id="KW-0808">Transferase</keyword>
<proteinExistence type="predicted"/>
<evidence type="ECO:0000256" key="8">
    <source>
        <dbReference type="PIRSR" id="PIRSR605150-1"/>
    </source>
</evidence>
<dbReference type="FunCoup" id="A0A2P5EG80">
    <property type="interactions" value="334"/>
</dbReference>
<dbReference type="InterPro" id="IPR029044">
    <property type="entry name" value="Nucleotide-diphossugar_trans"/>
</dbReference>
<accession>A0A2P5EG80</accession>
<evidence type="ECO:0000256" key="5">
    <source>
        <dbReference type="ARBA" id="ARBA00022989"/>
    </source>
</evidence>
<keyword evidence="5 11" id="KW-1133">Transmembrane helix</keyword>
<feature type="binding site" evidence="9">
    <location>
        <position position="142"/>
    </location>
    <ligand>
        <name>UDP-alpha-D-glucose</name>
        <dbReference type="ChEBI" id="CHEBI:58885"/>
    </ligand>
</feature>
<dbReference type="GO" id="GO:0016020">
    <property type="term" value="C:membrane"/>
    <property type="evidence" value="ECO:0007669"/>
    <property type="project" value="InterPro"/>
</dbReference>
<feature type="active site" evidence="8">
    <location>
        <position position="142"/>
    </location>
</feature>
<dbReference type="OrthoDB" id="72851at2759"/>
<evidence type="ECO:0000256" key="6">
    <source>
        <dbReference type="ARBA" id="ARBA00023136"/>
    </source>
</evidence>
<dbReference type="Proteomes" id="UP000237000">
    <property type="component" value="Unassembled WGS sequence"/>
</dbReference>
<dbReference type="GO" id="GO:0030244">
    <property type="term" value="P:cellulose biosynthetic process"/>
    <property type="evidence" value="ECO:0007669"/>
    <property type="project" value="InterPro"/>
</dbReference>
<evidence type="ECO:0000256" key="11">
    <source>
        <dbReference type="SAM" id="Phobius"/>
    </source>
</evidence>
<keyword evidence="7" id="KW-0961">Cell wall biogenesis/degradation</keyword>
<evidence type="ECO:0000313" key="13">
    <source>
        <dbReference type="Proteomes" id="UP000237000"/>
    </source>
</evidence>
<dbReference type="GO" id="GO:0016760">
    <property type="term" value="F:cellulose synthase (UDP-forming) activity"/>
    <property type="evidence" value="ECO:0007669"/>
    <property type="project" value="InterPro"/>
</dbReference>
<evidence type="ECO:0000256" key="7">
    <source>
        <dbReference type="ARBA" id="ARBA00023316"/>
    </source>
</evidence>
<feature type="transmembrane region" description="Helical" evidence="11">
    <location>
        <begin position="625"/>
        <end position="648"/>
    </location>
</feature>
<feature type="transmembrane region" description="Helical" evidence="11">
    <location>
        <begin position="561"/>
        <end position="579"/>
    </location>
</feature>
<evidence type="ECO:0000256" key="1">
    <source>
        <dbReference type="ARBA" id="ARBA00004127"/>
    </source>
</evidence>
<dbReference type="PANTHER" id="PTHR13301">
    <property type="entry name" value="X-BOX TRANSCRIPTION FACTOR-RELATED"/>
    <property type="match status" value="1"/>
</dbReference>
<dbReference type="STRING" id="63057.A0A2P5EG80"/>
<comment type="subcellular location">
    <subcellularLocation>
        <location evidence="1">Endomembrane system</location>
        <topology evidence="1">Multi-pass membrane protein</topology>
    </subcellularLocation>
</comment>
<feature type="binding site" evidence="9">
    <location>
        <position position="113"/>
    </location>
    <ligand>
        <name>UDP-alpha-D-glucose</name>
        <dbReference type="ChEBI" id="CHEBI:58885"/>
    </ligand>
</feature>
<feature type="binding site" evidence="10">
    <location>
        <position position="280"/>
    </location>
    <ligand>
        <name>Mn(2+)</name>
        <dbReference type="ChEBI" id="CHEBI:29035"/>
    </ligand>
</feature>
<protein>
    <submittedName>
        <fullName evidence="12">Cellulose synthase</fullName>
    </submittedName>
</protein>
<sequence>MATLTVSNHHRHNLPLCEKMPIRNSLEKAIDLTTLLLLISLLLYRLLHLSHHGYPWLLAFLCESWFAFDFILGLNTKWTPLDFKTHPQTLLQREGAELPAVDLYVTTADVVLEPPIMTVNTVLSLLAVEYPAHKLACYVSDDGCSALVLYSLIEASEFARLWAPFCRKYDVQVRAPFRYFSDDDAVSTSGGDVNSSEFRLEWKKIKDEYEKLKRKIEQAIDGTAPFELSGEYAAFANADKSDHPSIIKVIWENKENLPDGLPHLVYVCREKRPISPHHYKAGAMNVLTRVSGVMTNAPFMLNVDCDMFANNPKILLHAMCSFLGLKPEDCAFVQFPQAFYNELKDDPFGNQMAVAFETVWRGMAGIQGPVYAGTGCFHRRKLIYGFSLNEADNKALRKVDDETLLNKPFGNSVEFMDSVAKTFSGPVNGKNDSIGPQNLSSTVQAAYHVARCGYEDATAWGSKVGWKYGSMTEDVLTGMKIHAMGWKSVSCMPSPPGFLGTVPTTGPAVMTQTKRWIAGLLQILFSKNSPIFATFNAKLQFRQCLTYTWILIWGLRSIPQLCYAVLPAYCIIANSHYLPKAYEPVMVLFVAQFLIQNLQILRSYHRCGQSVRAWWNNLRMGKINAATSMLFGVLSFVLNLVGISDIVFEVTQKESDDSSITTDATDNNMKDNMAANTGRFTFDKSPIFVPATTLLFVQLTALGLSLLEGGRDRVGLGEYLSSVWVVMCFWPFVRGLFGKGKYGIPSSTLLQSAARISDNLPLCEKIPIRNNLEKAIDLTTLLLLISLLIYRLLHLSHHGYPWLLASLCESWFIFDFILGLNTKIPLDFKTHPQTLVQRLYTWGHQSSRVASGGDLFATTADVDLEPPILTVNTVLSLLALGYPAHKLACYVSDDGCSALSLYSLVEASKFARLWDPFCKRHDFKSELPSDISPVTYDVVWTRNGDINSSEFQPDTTLKKKDFVNVIMLKIGEEMDHGTVPFESSGEYAAFANVDKSDHPSIIKFPNYCSWVSGTELVTTKEKVEAGSVEEAIIPHKGPTITQMLELPHQKLCSSRVPHSFPEKVRVTMPKRGKRAGFLYSSIRAGSGGFYKAQQPLFCSPTSLAQLINKAAGNKKKKEKRT</sequence>
<feature type="binding site" evidence="10">
    <location>
        <position position="304"/>
    </location>
    <ligand>
        <name>Mn(2+)</name>
        <dbReference type="ChEBI" id="CHEBI:29035"/>
    </ligand>
</feature>
<reference evidence="13" key="1">
    <citation type="submission" date="2016-06" db="EMBL/GenBank/DDBJ databases">
        <title>Parallel loss of symbiosis genes in relatives of nitrogen-fixing non-legume Parasponia.</title>
        <authorList>
            <person name="Van Velzen R."/>
            <person name="Holmer R."/>
            <person name="Bu F."/>
            <person name="Rutten L."/>
            <person name="Van Zeijl A."/>
            <person name="Liu W."/>
            <person name="Santuari L."/>
            <person name="Cao Q."/>
            <person name="Sharma T."/>
            <person name="Shen D."/>
            <person name="Roswanjaya Y."/>
            <person name="Wardhani T."/>
            <person name="Kalhor M.S."/>
            <person name="Jansen J."/>
            <person name="Van den Hoogen J."/>
            <person name="Gungor B."/>
            <person name="Hartog M."/>
            <person name="Hontelez J."/>
            <person name="Verver J."/>
            <person name="Yang W.-C."/>
            <person name="Schijlen E."/>
            <person name="Repin R."/>
            <person name="Schilthuizen M."/>
            <person name="Schranz E."/>
            <person name="Heidstra R."/>
            <person name="Miyata K."/>
            <person name="Fedorova E."/>
            <person name="Kohlen W."/>
            <person name="Bisseling T."/>
            <person name="Smit S."/>
            <person name="Geurts R."/>
        </authorList>
    </citation>
    <scope>NUCLEOTIDE SEQUENCE [LARGE SCALE GENOMIC DNA]</scope>
    <source>
        <strain evidence="13">cv. RG33-2</strain>
    </source>
</reference>
<feature type="transmembrane region" description="Helical" evidence="11">
    <location>
        <begin position="687"/>
        <end position="707"/>
    </location>
</feature>
<name>A0A2P5EG80_TREOI</name>